<reference evidence="1 2" key="1">
    <citation type="submission" date="2019-03" db="EMBL/GenBank/DDBJ databases">
        <title>Genomic Encyclopedia of Type Strains, Phase IV (KMG-IV): sequencing the most valuable type-strain genomes for metagenomic binning, comparative biology and taxonomic classification.</title>
        <authorList>
            <person name="Goeker M."/>
        </authorList>
    </citation>
    <scope>NUCLEOTIDE SEQUENCE [LARGE SCALE GENOMIC DNA]</scope>
    <source>
        <strain evidence="1 2">DSM 44496</strain>
    </source>
</reference>
<sequence length="198" mass="21764">MADRFSDRHLAQVTRDRDRANVVLAHIVESLGASEDTAWEHLPEVVRALRDRADALEAERSQLAGPDLCVACGTALDQLRVAAERGVEPPGEVRPPITPEECGSAHYGVHLFSHEDDWGWTAYGHPETRRLVAAISAEARENGGRDELCDYVGALPDLIAGVERKWATNFRSGPSFDIEWDWCDEGTPGAVPMTQVIP</sequence>
<evidence type="ECO:0000313" key="2">
    <source>
        <dbReference type="Proteomes" id="UP000295087"/>
    </source>
</evidence>
<keyword evidence="2" id="KW-1185">Reference proteome</keyword>
<organism evidence="1 2">
    <name type="scientific">Nocardia ignorata</name>
    <dbReference type="NCBI Taxonomy" id="145285"/>
    <lineage>
        <taxon>Bacteria</taxon>
        <taxon>Bacillati</taxon>
        <taxon>Actinomycetota</taxon>
        <taxon>Actinomycetes</taxon>
        <taxon>Mycobacteriales</taxon>
        <taxon>Nocardiaceae</taxon>
        <taxon>Nocardia</taxon>
    </lineage>
</organism>
<dbReference type="AlphaFoldDB" id="A0A4R6NZL8"/>
<dbReference type="EMBL" id="SNXK01000012">
    <property type="protein sequence ID" value="TDP29788.1"/>
    <property type="molecule type" value="Genomic_DNA"/>
</dbReference>
<proteinExistence type="predicted"/>
<gene>
    <name evidence="1" type="ORF">DFR75_11256</name>
</gene>
<comment type="caution">
    <text evidence="1">The sequence shown here is derived from an EMBL/GenBank/DDBJ whole genome shotgun (WGS) entry which is preliminary data.</text>
</comment>
<dbReference type="RefSeq" id="WP_133734261.1">
    <property type="nucleotide sequence ID" value="NZ_SNXK01000012.1"/>
</dbReference>
<name>A0A4R6NZL8_NOCIG</name>
<dbReference type="Proteomes" id="UP000295087">
    <property type="component" value="Unassembled WGS sequence"/>
</dbReference>
<evidence type="ECO:0000313" key="1">
    <source>
        <dbReference type="EMBL" id="TDP29788.1"/>
    </source>
</evidence>
<protein>
    <submittedName>
        <fullName evidence="1">Uncharacterized protein</fullName>
    </submittedName>
</protein>
<accession>A0A4R6NZL8</accession>